<name>A0A8H8CTA0_AJECA</name>
<protein>
    <submittedName>
        <fullName evidence="1">tRNA-dihydrouridine synthase</fullName>
    </submittedName>
</protein>
<accession>A0A8H8CTA0</accession>
<evidence type="ECO:0000313" key="2">
    <source>
        <dbReference type="Proteomes" id="UP000670092"/>
    </source>
</evidence>
<proteinExistence type="predicted"/>
<gene>
    <name evidence="1" type="ORF">I7I52_12600</name>
</gene>
<organism evidence="1 2">
    <name type="scientific">Ajellomyces capsulatus</name>
    <name type="common">Darling's disease fungus</name>
    <name type="synonym">Histoplasma capsulatum</name>
    <dbReference type="NCBI Taxonomy" id="5037"/>
    <lineage>
        <taxon>Eukaryota</taxon>
        <taxon>Fungi</taxon>
        <taxon>Dikarya</taxon>
        <taxon>Ascomycota</taxon>
        <taxon>Pezizomycotina</taxon>
        <taxon>Eurotiomycetes</taxon>
        <taxon>Eurotiomycetidae</taxon>
        <taxon>Onygenales</taxon>
        <taxon>Ajellomycetaceae</taxon>
        <taxon>Histoplasma</taxon>
    </lineage>
</organism>
<sequence length="201" mass="22505">MLLVQKNCPPQRLGCHPISDIARFLVSSLPPRSNRLLLGGYRDPRGLCSLCASPPSLVRNLRRVECPTWSSRQVPQLAHEITGFKIETPEESKPKPSKSLAKRPSTLEVRFKPARYSPFWGNGEICCIIMVSLFSTFSRPAAAAVSRLLWPIHHHHDYHDCGGIRRCLPISANFDPGDGEVSRQQHFFIGRISGIATEKKV</sequence>
<dbReference type="VEuPathDB" id="FungiDB:I7I52_12600"/>
<comment type="caution">
    <text evidence="1">The sequence shown here is derived from an EMBL/GenBank/DDBJ whole genome shotgun (WGS) entry which is preliminary data.</text>
</comment>
<dbReference type="EMBL" id="JAEVHI010000006">
    <property type="protein sequence ID" value="KAG5288947.1"/>
    <property type="molecule type" value="Genomic_DNA"/>
</dbReference>
<evidence type="ECO:0000313" key="1">
    <source>
        <dbReference type="EMBL" id="KAG5288947.1"/>
    </source>
</evidence>
<reference evidence="1 2" key="1">
    <citation type="submission" date="2021-01" db="EMBL/GenBank/DDBJ databases">
        <title>Chromosome-level genome assembly of a human fungal pathogen reveals clustering of transcriptionally co-regulated genes.</title>
        <authorList>
            <person name="Voorhies M."/>
            <person name="Cohen S."/>
            <person name="Shea T.P."/>
            <person name="Petrus S."/>
            <person name="Munoz J.F."/>
            <person name="Poplawski S."/>
            <person name="Goldman W.E."/>
            <person name="Michael T."/>
            <person name="Cuomo C.A."/>
            <person name="Sil A."/>
            <person name="Beyhan S."/>
        </authorList>
    </citation>
    <scope>NUCLEOTIDE SEQUENCE [LARGE SCALE GENOMIC DNA]</scope>
    <source>
        <strain evidence="1 2">G184AR</strain>
    </source>
</reference>
<dbReference type="AlphaFoldDB" id="A0A8H8CTA0"/>
<dbReference type="Proteomes" id="UP000670092">
    <property type="component" value="Unassembled WGS sequence"/>
</dbReference>